<dbReference type="PROSITE" id="PS50995">
    <property type="entry name" value="HTH_MARR_2"/>
    <property type="match status" value="1"/>
</dbReference>
<evidence type="ECO:0000259" key="5">
    <source>
        <dbReference type="PROSITE" id="PS50995"/>
    </source>
</evidence>
<dbReference type="Gene3D" id="1.10.10.10">
    <property type="entry name" value="Winged helix-like DNA-binding domain superfamily/Winged helix DNA-binding domain"/>
    <property type="match status" value="1"/>
</dbReference>
<dbReference type="PANTHER" id="PTHR42756:SF1">
    <property type="entry name" value="TRANSCRIPTIONAL REPRESSOR OF EMRAB OPERON"/>
    <property type="match status" value="1"/>
</dbReference>
<dbReference type="PROSITE" id="PS01117">
    <property type="entry name" value="HTH_MARR_1"/>
    <property type="match status" value="1"/>
</dbReference>
<comment type="caution">
    <text evidence="6">The sequence shown here is derived from an EMBL/GenBank/DDBJ whole genome shotgun (WGS) entry which is preliminary data.</text>
</comment>
<dbReference type="PANTHER" id="PTHR42756">
    <property type="entry name" value="TRANSCRIPTIONAL REGULATOR, MARR"/>
    <property type="match status" value="1"/>
</dbReference>
<keyword evidence="3" id="KW-0804">Transcription</keyword>
<dbReference type="GO" id="GO:0003677">
    <property type="term" value="F:DNA binding"/>
    <property type="evidence" value="ECO:0007669"/>
    <property type="project" value="UniProtKB-KW"/>
</dbReference>
<dbReference type="EMBL" id="JAGGJU010000001">
    <property type="protein sequence ID" value="MBP1848977.1"/>
    <property type="molecule type" value="Genomic_DNA"/>
</dbReference>
<dbReference type="InterPro" id="IPR036388">
    <property type="entry name" value="WH-like_DNA-bd_sf"/>
</dbReference>
<dbReference type="Proteomes" id="UP000759443">
    <property type="component" value="Unassembled WGS sequence"/>
</dbReference>
<sequence length="181" mass="19317">MAKKNKDDKLKAGERSGAEKKDADKKVKARKKEASEDALRELAPAIVQAARSVRTELSRNLAECGLYAGQDGVIHALSGADGMTPGALAARLGVKAPTMTRTIHRLEAQGFVERRDDSADGRLTKVYLTAAGEATLTHIEAATEECNRLAVKGFSGKDVRTLVKLLKSMDANLLDGRASDG</sequence>
<proteinExistence type="predicted"/>
<dbReference type="RefSeq" id="WP_209941733.1">
    <property type="nucleotide sequence ID" value="NZ_JAGGJU010000001.1"/>
</dbReference>
<dbReference type="InterPro" id="IPR023187">
    <property type="entry name" value="Tscrpt_reg_MarR-type_CS"/>
</dbReference>
<evidence type="ECO:0000256" key="4">
    <source>
        <dbReference type="SAM" id="MobiDB-lite"/>
    </source>
</evidence>
<feature type="region of interest" description="Disordered" evidence="4">
    <location>
        <begin position="1"/>
        <end position="36"/>
    </location>
</feature>
<name>A0ABS4DTH9_9HYPH</name>
<reference evidence="6 7" key="1">
    <citation type="submission" date="2021-03" db="EMBL/GenBank/DDBJ databases">
        <title>Genomic Encyclopedia of Type Strains, Phase IV (KMG-IV): sequencing the most valuable type-strain genomes for metagenomic binning, comparative biology and taxonomic classification.</title>
        <authorList>
            <person name="Goeker M."/>
        </authorList>
    </citation>
    <scope>NUCLEOTIDE SEQUENCE [LARGE SCALE GENOMIC DNA]</scope>
    <source>
        <strain evidence="6 7">DSM 21600</strain>
    </source>
</reference>
<evidence type="ECO:0000256" key="1">
    <source>
        <dbReference type="ARBA" id="ARBA00023015"/>
    </source>
</evidence>
<dbReference type="Pfam" id="PF12802">
    <property type="entry name" value="MarR_2"/>
    <property type="match status" value="1"/>
</dbReference>
<protein>
    <submittedName>
        <fullName evidence="6">DNA-binding MarR family transcriptional regulator</fullName>
    </submittedName>
</protein>
<keyword evidence="7" id="KW-1185">Reference proteome</keyword>
<keyword evidence="1" id="KW-0805">Transcription regulation</keyword>
<dbReference type="PRINTS" id="PR00598">
    <property type="entry name" value="HTHMARR"/>
</dbReference>
<evidence type="ECO:0000256" key="2">
    <source>
        <dbReference type="ARBA" id="ARBA00023125"/>
    </source>
</evidence>
<evidence type="ECO:0000313" key="6">
    <source>
        <dbReference type="EMBL" id="MBP1848977.1"/>
    </source>
</evidence>
<evidence type="ECO:0000256" key="3">
    <source>
        <dbReference type="ARBA" id="ARBA00023163"/>
    </source>
</evidence>
<gene>
    <name evidence="6" type="ORF">J2Z17_000394</name>
</gene>
<dbReference type="InterPro" id="IPR000835">
    <property type="entry name" value="HTH_MarR-typ"/>
</dbReference>
<dbReference type="SUPFAM" id="SSF46785">
    <property type="entry name" value="Winged helix' DNA-binding domain"/>
    <property type="match status" value="1"/>
</dbReference>
<dbReference type="SMART" id="SM00347">
    <property type="entry name" value="HTH_MARR"/>
    <property type="match status" value="1"/>
</dbReference>
<organism evidence="6 7">
    <name type="scientific">Rhizobium halophytocola</name>
    <dbReference type="NCBI Taxonomy" id="735519"/>
    <lineage>
        <taxon>Bacteria</taxon>
        <taxon>Pseudomonadati</taxon>
        <taxon>Pseudomonadota</taxon>
        <taxon>Alphaproteobacteria</taxon>
        <taxon>Hyphomicrobiales</taxon>
        <taxon>Rhizobiaceae</taxon>
        <taxon>Rhizobium/Agrobacterium group</taxon>
        <taxon>Rhizobium</taxon>
    </lineage>
</organism>
<dbReference type="InterPro" id="IPR036390">
    <property type="entry name" value="WH_DNA-bd_sf"/>
</dbReference>
<keyword evidence="2 6" id="KW-0238">DNA-binding</keyword>
<feature type="domain" description="HTH marR-type" evidence="5">
    <location>
        <begin position="39"/>
        <end position="171"/>
    </location>
</feature>
<accession>A0ABS4DTH9</accession>
<evidence type="ECO:0000313" key="7">
    <source>
        <dbReference type="Proteomes" id="UP000759443"/>
    </source>
</evidence>